<comment type="subcellular location">
    <subcellularLocation>
        <location evidence="1">Membrane</location>
        <topology evidence="1">Single-pass membrane protein</topology>
    </subcellularLocation>
</comment>
<sequence length="189" mass="22032">MDIPKSILFHLFFFLFFSFLPLFKKAKNIEYPVVLEVSIAPNIREEREEKKSDVAIQKEGIGEKRKEIKKDSLKERKSTKETILKSKGFSLQAEGGIVSSFYLNIVLNKIAENWYNPYQNTNLNLKATIYFKITRDGKIEEVKIEKTSGKDDYDEYCKRAVLLTKNLPPLPDDFQADALKIHLEFEYQP</sequence>
<gene>
    <name evidence="7" type="ORF">ENU74_02355</name>
</gene>
<dbReference type="InterPro" id="IPR006260">
    <property type="entry name" value="TonB/TolA_C"/>
</dbReference>
<dbReference type="EMBL" id="DTDR01000063">
    <property type="protein sequence ID" value="HGK63426.1"/>
    <property type="molecule type" value="Genomic_DNA"/>
</dbReference>
<dbReference type="GO" id="GO:0016020">
    <property type="term" value="C:membrane"/>
    <property type="evidence" value="ECO:0007669"/>
    <property type="project" value="UniProtKB-SubCell"/>
</dbReference>
<protein>
    <submittedName>
        <fullName evidence="7">TonB C-terminal domain-containing protein</fullName>
    </submittedName>
</protein>
<keyword evidence="2 5" id="KW-0812">Transmembrane</keyword>
<reference evidence="7" key="1">
    <citation type="journal article" date="2020" name="mSystems">
        <title>Genome- and Community-Level Interaction Insights into Carbon Utilization and Element Cycling Functions of Hydrothermarchaeota in Hydrothermal Sediment.</title>
        <authorList>
            <person name="Zhou Z."/>
            <person name="Liu Y."/>
            <person name="Xu W."/>
            <person name="Pan J."/>
            <person name="Luo Z.H."/>
            <person name="Li M."/>
        </authorList>
    </citation>
    <scope>NUCLEOTIDE SEQUENCE [LARGE SCALE GENOMIC DNA]</scope>
    <source>
        <strain evidence="7">SpSt-697</strain>
    </source>
</reference>
<proteinExistence type="predicted"/>
<feature type="domain" description="TonB C-terminal" evidence="6">
    <location>
        <begin position="99"/>
        <end position="189"/>
    </location>
</feature>
<keyword evidence="3 5" id="KW-1133">Transmembrane helix</keyword>
<evidence type="ECO:0000313" key="7">
    <source>
        <dbReference type="EMBL" id="HGK63426.1"/>
    </source>
</evidence>
<dbReference type="GO" id="GO:0055085">
    <property type="term" value="P:transmembrane transport"/>
    <property type="evidence" value="ECO:0007669"/>
    <property type="project" value="InterPro"/>
</dbReference>
<dbReference type="Gene3D" id="3.30.1150.10">
    <property type="match status" value="1"/>
</dbReference>
<dbReference type="InterPro" id="IPR037682">
    <property type="entry name" value="TonB_C"/>
</dbReference>
<evidence type="ECO:0000256" key="1">
    <source>
        <dbReference type="ARBA" id="ARBA00004167"/>
    </source>
</evidence>
<dbReference type="AlphaFoldDB" id="A0A7V3ZUR6"/>
<evidence type="ECO:0000256" key="2">
    <source>
        <dbReference type="ARBA" id="ARBA00022692"/>
    </source>
</evidence>
<accession>A0A7V3ZUR6</accession>
<evidence type="ECO:0000256" key="3">
    <source>
        <dbReference type="ARBA" id="ARBA00022989"/>
    </source>
</evidence>
<dbReference type="PROSITE" id="PS52015">
    <property type="entry name" value="TONB_CTD"/>
    <property type="match status" value="1"/>
</dbReference>
<name>A0A7V3ZUR6_UNCW3</name>
<evidence type="ECO:0000256" key="4">
    <source>
        <dbReference type="ARBA" id="ARBA00023136"/>
    </source>
</evidence>
<evidence type="ECO:0000256" key="5">
    <source>
        <dbReference type="SAM" id="Phobius"/>
    </source>
</evidence>
<feature type="transmembrane region" description="Helical" evidence="5">
    <location>
        <begin position="6"/>
        <end position="23"/>
    </location>
</feature>
<dbReference type="NCBIfam" id="TIGR01352">
    <property type="entry name" value="tonB_Cterm"/>
    <property type="match status" value="1"/>
</dbReference>
<organism evidence="7">
    <name type="scientific">candidate division WOR-3 bacterium</name>
    <dbReference type="NCBI Taxonomy" id="2052148"/>
    <lineage>
        <taxon>Bacteria</taxon>
        <taxon>Bacteria division WOR-3</taxon>
    </lineage>
</organism>
<dbReference type="Pfam" id="PF13103">
    <property type="entry name" value="TonB_2"/>
    <property type="match status" value="1"/>
</dbReference>
<keyword evidence="4 5" id="KW-0472">Membrane</keyword>
<evidence type="ECO:0000259" key="6">
    <source>
        <dbReference type="PROSITE" id="PS52015"/>
    </source>
</evidence>
<comment type="caution">
    <text evidence="7">The sequence shown here is derived from an EMBL/GenBank/DDBJ whole genome shotgun (WGS) entry which is preliminary data.</text>
</comment>
<dbReference type="SUPFAM" id="SSF74653">
    <property type="entry name" value="TolA/TonB C-terminal domain"/>
    <property type="match status" value="1"/>
</dbReference>